<evidence type="ECO:0000313" key="1">
    <source>
        <dbReference type="EMBL" id="HDS10125.1"/>
    </source>
</evidence>
<dbReference type="CDD" id="cd18090">
    <property type="entry name" value="Arginine_MT_Sfm1"/>
    <property type="match status" value="1"/>
</dbReference>
<proteinExistence type="predicted"/>
<sequence>MLIVIEHLEPELSKWLLIEYKHAAQIARGNLLITNVCDKNEVAILEKIARTRCESASQLFPRAIVLDPSSTELLSPSDKEISDVFVIGGILGDHPPRGRTKVLLTSKFSNPVARSLGNGQYSIDGAVYVTYKVVFEGLRLSDIPYVDGVKILSRKGFFEHEIYLPFRYPLIDGKPLIHPELLDYLKGRIVVDEQRLLNKEE</sequence>
<dbReference type="PANTHER" id="PTHR35517">
    <property type="entry name" value="PROTEIN ARGININE N-METHYLTRANSFERASE SFM1"/>
    <property type="match status" value="1"/>
</dbReference>
<dbReference type="EMBL" id="DSDY01000024">
    <property type="protein sequence ID" value="HDS10125.1"/>
    <property type="molecule type" value="Genomic_DNA"/>
</dbReference>
<dbReference type="GO" id="GO:0035241">
    <property type="term" value="F:protein-arginine omega-N monomethyltransferase activity"/>
    <property type="evidence" value="ECO:0007669"/>
    <property type="project" value="TreeGrafter"/>
</dbReference>
<accession>A0A7C1I3A9</accession>
<dbReference type="InterPro" id="IPR007364">
    <property type="entry name" value="SFM1-like"/>
</dbReference>
<name>A0A7C1I3A9_9CREN</name>
<dbReference type="Pfam" id="PF04252">
    <property type="entry name" value="SFM1-like"/>
    <property type="match status" value="1"/>
</dbReference>
<organism evidence="1">
    <name type="scientific">Fervidicoccus fontis</name>
    <dbReference type="NCBI Taxonomy" id="683846"/>
    <lineage>
        <taxon>Archaea</taxon>
        <taxon>Thermoproteota</taxon>
        <taxon>Thermoprotei</taxon>
        <taxon>Fervidicoccales</taxon>
        <taxon>Fervidicoccaceae</taxon>
        <taxon>Fervidicoccus</taxon>
    </lineage>
</organism>
<comment type="caution">
    <text evidence="1">The sequence shown here is derived from an EMBL/GenBank/DDBJ whole genome shotgun (WGS) entry which is preliminary data.</text>
</comment>
<dbReference type="AlphaFoldDB" id="A0A7C1I3A9"/>
<gene>
    <name evidence="1" type="ORF">ENO04_00650</name>
</gene>
<reference evidence="1" key="1">
    <citation type="journal article" date="2020" name="mSystems">
        <title>Genome- and Community-Level Interaction Insights into Carbon Utilization and Element Cycling Functions of Hydrothermarchaeota in Hydrothermal Sediment.</title>
        <authorList>
            <person name="Zhou Z."/>
            <person name="Liu Y."/>
            <person name="Xu W."/>
            <person name="Pan J."/>
            <person name="Luo Z.H."/>
            <person name="Li M."/>
        </authorList>
    </citation>
    <scope>NUCLEOTIDE SEQUENCE [LARGE SCALE GENOMIC DNA]</scope>
    <source>
        <strain evidence="1">SpSt-123</strain>
    </source>
</reference>
<protein>
    <submittedName>
        <fullName evidence="1">Uncharacterized protein</fullName>
    </submittedName>
</protein>
<dbReference type="PANTHER" id="PTHR35517:SF1">
    <property type="entry name" value="PROTEIN ARGININE N-METHYLTRANSFERASE SFM1"/>
    <property type="match status" value="1"/>
</dbReference>